<comment type="caution">
    <text evidence="1">The sequence shown here is derived from an EMBL/GenBank/DDBJ whole genome shotgun (WGS) entry which is preliminary data.</text>
</comment>
<name>A0AAE1D6E1_9GAST</name>
<dbReference type="Proteomes" id="UP001283361">
    <property type="component" value="Unassembled WGS sequence"/>
</dbReference>
<evidence type="ECO:0000313" key="2">
    <source>
        <dbReference type="Proteomes" id="UP001283361"/>
    </source>
</evidence>
<evidence type="ECO:0000313" key="1">
    <source>
        <dbReference type="EMBL" id="KAK3759002.1"/>
    </source>
</evidence>
<keyword evidence="2" id="KW-1185">Reference proteome</keyword>
<sequence>MCRHQCREYAQQFSPRVKTVRTVQLAVLQTVLKHGVQPVPRVKTVRTVQLAVLQTVLKHGAQPVSWAQPLFHNIMLFCRKWNA</sequence>
<reference evidence="1" key="1">
    <citation type="journal article" date="2023" name="G3 (Bethesda)">
        <title>A reference genome for the long-term kleptoplast-retaining sea slug Elysia crispata morphotype clarki.</title>
        <authorList>
            <person name="Eastman K.E."/>
            <person name="Pendleton A.L."/>
            <person name="Shaikh M.A."/>
            <person name="Suttiyut T."/>
            <person name="Ogas R."/>
            <person name="Tomko P."/>
            <person name="Gavelis G."/>
            <person name="Widhalm J.R."/>
            <person name="Wisecaver J.H."/>
        </authorList>
    </citation>
    <scope>NUCLEOTIDE SEQUENCE</scope>
    <source>
        <strain evidence="1">ECLA1</strain>
    </source>
</reference>
<protein>
    <submittedName>
        <fullName evidence="1">Uncharacterized protein</fullName>
    </submittedName>
</protein>
<dbReference type="EMBL" id="JAWDGP010005176">
    <property type="protein sequence ID" value="KAK3759002.1"/>
    <property type="molecule type" value="Genomic_DNA"/>
</dbReference>
<dbReference type="AlphaFoldDB" id="A0AAE1D6E1"/>
<organism evidence="1 2">
    <name type="scientific">Elysia crispata</name>
    <name type="common">lettuce slug</name>
    <dbReference type="NCBI Taxonomy" id="231223"/>
    <lineage>
        <taxon>Eukaryota</taxon>
        <taxon>Metazoa</taxon>
        <taxon>Spiralia</taxon>
        <taxon>Lophotrochozoa</taxon>
        <taxon>Mollusca</taxon>
        <taxon>Gastropoda</taxon>
        <taxon>Heterobranchia</taxon>
        <taxon>Euthyneura</taxon>
        <taxon>Panpulmonata</taxon>
        <taxon>Sacoglossa</taxon>
        <taxon>Placobranchoidea</taxon>
        <taxon>Plakobranchidae</taxon>
        <taxon>Elysia</taxon>
    </lineage>
</organism>
<accession>A0AAE1D6E1</accession>
<proteinExistence type="predicted"/>
<gene>
    <name evidence="1" type="ORF">RRG08_005627</name>
</gene>